<dbReference type="PIRSF" id="PIRSF036289">
    <property type="entry name" value="Glycosyl_hydrolase_malt_phosph"/>
    <property type="match status" value="1"/>
</dbReference>
<dbReference type="Gene3D" id="1.50.10.10">
    <property type="match status" value="1"/>
</dbReference>
<dbReference type="InterPro" id="IPR005196">
    <property type="entry name" value="Glyco_hydro_65_N"/>
</dbReference>
<dbReference type="InterPro" id="IPR005194">
    <property type="entry name" value="Glyco_hydro_65_C"/>
</dbReference>
<dbReference type="InterPro" id="IPR005195">
    <property type="entry name" value="Glyco_hydro_65_M"/>
</dbReference>
<dbReference type="Pfam" id="PF03633">
    <property type="entry name" value="Glyco_hydro_65C"/>
    <property type="match status" value="1"/>
</dbReference>
<dbReference type="PANTHER" id="PTHR11051:SF8">
    <property type="entry name" value="PROTEIN-GLUCOSYLGALACTOSYLHYDROXYLYSINE GLUCOSIDASE"/>
    <property type="match status" value="1"/>
</dbReference>
<organism evidence="9 10">
    <name type="scientific">Bacillus thuringiensis serovar kumamotoensis</name>
    <dbReference type="NCBI Taxonomy" id="132267"/>
    <lineage>
        <taxon>Bacteria</taxon>
        <taxon>Bacillati</taxon>
        <taxon>Bacillota</taxon>
        <taxon>Bacilli</taxon>
        <taxon>Bacillales</taxon>
        <taxon>Bacillaceae</taxon>
        <taxon>Bacillus</taxon>
        <taxon>Bacillus cereus group</taxon>
    </lineage>
</organism>
<evidence type="ECO:0000313" key="10">
    <source>
        <dbReference type="Proteomes" id="UP000195087"/>
    </source>
</evidence>
<feature type="binding site" evidence="5">
    <location>
        <begin position="361"/>
        <end position="362"/>
    </location>
    <ligand>
        <name>substrate</name>
    </ligand>
</feature>
<keyword evidence="9" id="KW-0378">Hydrolase</keyword>
<dbReference type="GO" id="GO:0004553">
    <property type="term" value="F:hydrolase activity, hydrolyzing O-glycosyl compounds"/>
    <property type="evidence" value="ECO:0007669"/>
    <property type="project" value="TreeGrafter"/>
</dbReference>
<name>A0A9X6PRZ9_BACUK</name>
<evidence type="ECO:0000256" key="4">
    <source>
        <dbReference type="PIRSR" id="PIRSR036289-50"/>
    </source>
</evidence>
<dbReference type="GO" id="GO:0005975">
    <property type="term" value="P:carbohydrate metabolic process"/>
    <property type="evidence" value="ECO:0007669"/>
    <property type="project" value="InterPro"/>
</dbReference>
<dbReference type="Proteomes" id="UP000195087">
    <property type="component" value="Unassembled WGS sequence"/>
</dbReference>
<feature type="active site" description="Proton donor" evidence="4">
    <location>
        <position position="504"/>
    </location>
</feature>
<dbReference type="Gene3D" id="2.70.98.40">
    <property type="entry name" value="Glycoside hydrolase, family 65, N-terminal domain"/>
    <property type="match status" value="1"/>
</dbReference>
<feature type="binding site" evidence="5">
    <location>
        <begin position="618"/>
        <end position="619"/>
    </location>
    <ligand>
        <name>substrate</name>
    </ligand>
</feature>
<dbReference type="InterPro" id="IPR008928">
    <property type="entry name" value="6-hairpin_glycosidase_sf"/>
</dbReference>
<evidence type="ECO:0000259" key="6">
    <source>
        <dbReference type="Pfam" id="PF03632"/>
    </source>
</evidence>
<comment type="caution">
    <text evidence="9">The sequence shown here is derived from an EMBL/GenBank/DDBJ whole genome shotgun (WGS) entry which is preliminary data.</text>
</comment>
<dbReference type="SUPFAM" id="SSF74650">
    <property type="entry name" value="Galactose mutarotase-like"/>
    <property type="match status" value="1"/>
</dbReference>
<feature type="domain" description="Glycoside hydrolase family 65 C-terminal" evidence="7">
    <location>
        <begin position="716"/>
        <end position="778"/>
    </location>
</feature>
<dbReference type="GO" id="GO:0030246">
    <property type="term" value="F:carbohydrate binding"/>
    <property type="evidence" value="ECO:0007669"/>
    <property type="project" value="InterPro"/>
</dbReference>
<dbReference type="InterPro" id="IPR011013">
    <property type="entry name" value="Gal_mutarotase_sf_dom"/>
</dbReference>
<evidence type="ECO:0000256" key="5">
    <source>
        <dbReference type="PIRSR" id="PIRSR036289-51"/>
    </source>
</evidence>
<evidence type="ECO:0000313" key="9">
    <source>
        <dbReference type="EMBL" id="OTZ75931.1"/>
    </source>
</evidence>
<dbReference type="GO" id="GO:0016757">
    <property type="term" value="F:glycosyltransferase activity"/>
    <property type="evidence" value="ECO:0007669"/>
    <property type="project" value="UniProtKB-KW"/>
</dbReference>
<dbReference type="InterPro" id="IPR017045">
    <property type="entry name" value="Malt_Pase/Glycosyl_Hdrlase"/>
</dbReference>
<evidence type="ECO:0000256" key="3">
    <source>
        <dbReference type="ARBA" id="ARBA00022679"/>
    </source>
</evidence>
<reference evidence="9 10" key="1">
    <citation type="submission" date="2016-10" db="EMBL/GenBank/DDBJ databases">
        <title>Comparative genomics of Bacillus thuringiensis reveals a path to pathogens against multiple invertebrate hosts.</title>
        <authorList>
            <person name="Zheng J."/>
            <person name="Gao Q."/>
            <person name="Liu H."/>
            <person name="Peng D."/>
            <person name="Ruan L."/>
            <person name="Sun M."/>
        </authorList>
    </citation>
    <scope>NUCLEOTIDE SEQUENCE [LARGE SCALE GENOMIC DNA]</scope>
    <source>
        <strain evidence="9">BGSC 4W1</strain>
    </source>
</reference>
<feature type="domain" description="Glycoside hydrolase family 65 N-terminal" evidence="8">
    <location>
        <begin position="22"/>
        <end position="261"/>
    </location>
</feature>
<feature type="domain" description="Glycoside hydrolase family 65 central catalytic" evidence="6">
    <location>
        <begin position="326"/>
        <end position="706"/>
    </location>
</feature>
<dbReference type="Gene3D" id="2.60.420.10">
    <property type="entry name" value="Maltose phosphorylase, domain 3"/>
    <property type="match status" value="1"/>
</dbReference>
<dbReference type="RefSeq" id="WP_086391676.1">
    <property type="nucleotide sequence ID" value="NZ_NFEH01000050.1"/>
</dbReference>
<evidence type="ECO:0000256" key="1">
    <source>
        <dbReference type="ARBA" id="ARBA00006768"/>
    </source>
</evidence>
<dbReference type="AlphaFoldDB" id="A0A9X6PRZ9"/>
<evidence type="ECO:0000259" key="8">
    <source>
        <dbReference type="Pfam" id="PF03636"/>
    </source>
</evidence>
<dbReference type="PANTHER" id="PTHR11051">
    <property type="entry name" value="GLYCOSYL HYDROLASE-RELATED"/>
    <property type="match status" value="1"/>
</dbReference>
<sequence length="788" mass="91566">MKNQIMKYDVDSDQFKNWLVSETQFNSELLGKCEAIFCLGNGYMGQRAAMEERYVKETRNLFVGGTFNKFAENEVTELPNAADVLWINLKLNNELFNLERGKIHDYNRTLHLKNAELMRKVTWESPSGDLFELIFRRFISLDDRHVIAQRVEITPLSDGAEIEVTSGINAQMTNSGVQHFIEGEKRLFDGKFMQLVQTTTESEVDFVFNAVHAAKKDNQAIETEGLILMDRRTIYFNYKPIKIEKGETLVFEKLTNVFTSRDNDYKGDAYSLEQLRENSLTHIKELSTKSYDKLFTAHVEAWEDKVWNFSPITIESESSFDQLAIRFAQYHMTVMTPAHDNRMNIGAKGLSGEGYKGHTFWDTEIFLLPHFIYTNPKTARSLLEYRYNTLEGAHRKAKDNGYEGAMFPWESAWLEDGEVTPVWGAADIITGKATKIWSGFIEQHITSDIAFATWQYFQITNDEDFMLKYGYELLFDTAKFWASRLEWNEGKQEYHINEVVGPDEYKEHVDNNAFTNYTAYWNIKKAMEYYHMLKVNHTQLFRELDQKLELERTYKNWEQKVDKIYLPQPREEDLVIPQDDTYLSLEIMDLTKYKKQEHIGSMFKDYNLEQVNKIQVSKQADIMVLFYLLEDMFNDEVKRANWEYYEPKTLHDSSLSLSTHCVLACDMGNYEMAYDLFTRAAKIDLGPNMKTSDHGVHAASLGGIWQCIVNGFGGVRMLNGELRVSPHIPAEWSELQFEINWHGDLIKVIATKEEITLEKLTSINDSISLAIYGQKVNLVDKICMPAKR</sequence>
<evidence type="ECO:0000259" key="7">
    <source>
        <dbReference type="Pfam" id="PF03633"/>
    </source>
</evidence>
<dbReference type="Pfam" id="PF03632">
    <property type="entry name" value="Glyco_hydro_65m"/>
    <property type="match status" value="1"/>
</dbReference>
<accession>A0A9X6PRZ9</accession>
<keyword evidence="3" id="KW-0808">Transferase</keyword>
<dbReference type="Pfam" id="PF03636">
    <property type="entry name" value="Glyco_hydro_65N"/>
    <property type="match status" value="1"/>
</dbReference>
<dbReference type="SUPFAM" id="SSF48208">
    <property type="entry name" value="Six-hairpin glycosidases"/>
    <property type="match status" value="1"/>
</dbReference>
<gene>
    <name evidence="9" type="ORF">BK769_09620</name>
</gene>
<evidence type="ECO:0000256" key="2">
    <source>
        <dbReference type="ARBA" id="ARBA00022676"/>
    </source>
</evidence>
<dbReference type="InterPro" id="IPR012341">
    <property type="entry name" value="6hp_glycosidase-like_sf"/>
</dbReference>
<dbReference type="EMBL" id="NFEH01000050">
    <property type="protein sequence ID" value="OTZ75931.1"/>
    <property type="molecule type" value="Genomic_DNA"/>
</dbReference>
<keyword evidence="2" id="KW-0328">Glycosyltransferase</keyword>
<proteinExistence type="inferred from homology"/>
<comment type="similarity">
    <text evidence="1">Belongs to the glycosyl hydrolase 65 family.</text>
</comment>
<dbReference type="InterPro" id="IPR037018">
    <property type="entry name" value="GH65_N"/>
</dbReference>
<protein>
    <submittedName>
        <fullName evidence="9">Family 65 glycosyl hydrolase</fullName>
    </submittedName>
</protein>